<keyword evidence="3 6" id="KW-0862">Zinc</keyword>
<keyword evidence="2 6" id="KW-0479">Metal-binding</keyword>
<accession>A0A916VJS1</accession>
<evidence type="ECO:0000256" key="5">
    <source>
        <dbReference type="ARBA" id="ARBA00023239"/>
    </source>
</evidence>
<keyword evidence="4 6" id="KW-0486">Methionine biosynthesis</keyword>
<evidence type="ECO:0000313" key="8">
    <source>
        <dbReference type="EMBL" id="GFZ77502.1"/>
    </source>
</evidence>
<dbReference type="Proteomes" id="UP000627715">
    <property type="component" value="Unassembled WGS sequence"/>
</dbReference>
<evidence type="ECO:0000256" key="6">
    <source>
        <dbReference type="HAMAP-Rule" id="MF_01677"/>
    </source>
</evidence>
<dbReference type="GO" id="GO:0046570">
    <property type="term" value="F:methylthioribulose 1-phosphate dehydratase activity"/>
    <property type="evidence" value="ECO:0007669"/>
    <property type="project" value="UniProtKB-UniRule"/>
</dbReference>
<feature type="binding site" evidence="6">
    <location>
        <position position="97"/>
    </location>
    <ligand>
        <name>Zn(2+)</name>
        <dbReference type="ChEBI" id="CHEBI:29105"/>
    </ligand>
</feature>
<dbReference type="OrthoDB" id="9805559at2"/>
<dbReference type="NCBIfam" id="TIGR03328">
    <property type="entry name" value="salvage_mtnB"/>
    <property type="match status" value="1"/>
</dbReference>
<keyword evidence="1 6" id="KW-0028">Amino-acid biosynthesis</keyword>
<comment type="similarity">
    <text evidence="6">Belongs to the aldolase class II family. MtnB subfamily.</text>
</comment>
<evidence type="ECO:0000256" key="3">
    <source>
        <dbReference type="ARBA" id="ARBA00022833"/>
    </source>
</evidence>
<dbReference type="GO" id="GO:0005996">
    <property type="term" value="P:monosaccharide metabolic process"/>
    <property type="evidence" value="ECO:0007669"/>
    <property type="project" value="UniProtKB-ARBA"/>
</dbReference>
<dbReference type="InterPro" id="IPR001303">
    <property type="entry name" value="Aldolase_II/adducin_N"/>
</dbReference>
<dbReference type="InterPro" id="IPR036409">
    <property type="entry name" value="Aldolase_II/adducin_N_sf"/>
</dbReference>
<comment type="pathway">
    <text evidence="6">Amino-acid biosynthesis; L-methionine biosynthesis via salvage pathway; L-methionine from S-methyl-5-thio-alpha-D-ribose 1-phosphate: step 2/6.</text>
</comment>
<dbReference type="AlphaFoldDB" id="A0A916VJS1"/>
<evidence type="ECO:0000256" key="2">
    <source>
        <dbReference type="ARBA" id="ARBA00022723"/>
    </source>
</evidence>
<comment type="catalytic activity">
    <reaction evidence="6">
        <text>5-(methylsulfanyl)-D-ribulose 1-phosphate = 5-methylsulfanyl-2,3-dioxopentyl phosphate + H2O</text>
        <dbReference type="Rhea" id="RHEA:15549"/>
        <dbReference type="ChEBI" id="CHEBI:15377"/>
        <dbReference type="ChEBI" id="CHEBI:58548"/>
        <dbReference type="ChEBI" id="CHEBI:58828"/>
        <dbReference type="EC" id="4.2.1.109"/>
    </reaction>
</comment>
<dbReference type="SUPFAM" id="SSF53639">
    <property type="entry name" value="AraD/HMP-PK domain-like"/>
    <property type="match status" value="1"/>
</dbReference>
<keyword evidence="5 6" id="KW-0456">Lyase</keyword>
<evidence type="ECO:0000256" key="4">
    <source>
        <dbReference type="ARBA" id="ARBA00023167"/>
    </source>
</evidence>
<dbReference type="NCBIfam" id="NF006672">
    <property type="entry name" value="PRK09220.1"/>
    <property type="match status" value="1"/>
</dbReference>
<dbReference type="GO" id="GO:0019509">
    <property type="term" value="P:L-methionine salvage from methylthioadenosine"/>
    <property type="evidence" value="ECO:0007669"/>
    <property type="project" value="UniProtKB-UniRule"/>
</dbReference>
<dbReference type="Gene3D" id="3.40.225.10">
    <property type="entry name" value="Class II aldolase/adducin N-terminal domain"/>
    <property type="match status" value="1"/>
</dbReference>
<evidence type="ECO:0000313" key="9">
    <source>
        <dbReference type="Proteomes" id="UP000627715"/>
    </source>
</evidence>
<keyword evidence="9" id="KW-1185">Reference proteome</keyword>
<comment type="caution">
    <text evidence="8">The sequence shown here is derived from an EMBL/GenBank/DDBJ whole genome shotgun (WGS) entry which is preliminary data.</text>
</comment>
<evidence type="ECO:0000259" key="7">
    <source>
        <dbReference type="SMART" id="SM01007"/>
    </source>
</evidence>
<reference evidence="8" key="2">
    <citation type="submission" date="2020-09" db="EMBL/GenBank/DDBJ databases">
        <authorList>
            <person name="Sun Q."/>
            <person name="Zhou Y."/>
        </authorList>
    </citation>
    <scope>NUCLEOTIDE SEQUENCE</scope>
    <source>
        <strain evidence="8">CGMCC 1.15425</strain>
    </source>
</reference>
<dbReference type="Pfam" id="PF00596">
    <property type="entry name" value="Aldolase_II"/>
    <property type="match status" value="1"/>
</dbReference>
<comment type="function">
    <text evidence="6">Catalyzes the dehydration of methylthioribulose-1-phosphate (MTRu-1-P) into 2,3-diketo-5-methylthiopentyl-1-phosphate (DK-MTP-1-P).</text>
</comment>
<dbReference type="HAMAP" id="MF_01677">
    <property type="entry name" value="Salvage_MtnB"/>
    <property type="match status" value="1"/>
</dbReference>
<feature type="binding site" evidence="6">
    <location>
        <position position="99"/>
    </location>
    <ligand>
        <name>Zn(2+)</name>
        <dbReference type="ChEBI" id="CHEBI:29105"/>
    </ligand>
</feature>
<dbReference type="EMBL" id="BMIY01000008">
    <property type="protein sequence ID" value="GFZ77502.1"/>
    <property type="molecule type" value="Genomic_DNA"/>
</dbReference>
<dbReference type="PANTHER" id="PTHR10640:SF7">
    <property type="entry name" value="METHYLTHIORIBULOSE-1-PHOSPHATE DEHYDRATASE"/>
    <property type="match status" value="1"/>
</dbReference>
<reference evidence="8" key="1">
    <citation type="journal article" date="2014" name="Int. J. Syst. Evol. Microbiol.">
        <title>Complete genome sequence of Corynebacterium casei LMG S-19264T (=DSM 44701T), isolated from a smear-ripened cheese.</title>
        <authorList>
            <consortium name="US DOE Joint Genome Institute (JGI-PGF)"/>
            <person name="Walter F."/>
            <person name="Albersmeier A."/>
            <person name="Kalinowski J."/>
            <person name="Ruckert C."/>
        </authorList>
    </citation>
    <scope>NUCLEOTIDE SEQUENCE</scope>
    <source>
        <strain evidence="8">CGMCC 1.15425</strain>
    </source>
</reference>
<sequence>MNDAHSFEQARRSIIAVGQRIWRQGWCPATSSNFSQRLDDERCAITVSGRDKGALQDTDIMQVDMQGRSLDGQKPSAETLLHTQLYRRDQSIGAVLHTHSVKATLVSMHADGPVSWQGLELLKAFQGTDSHEGNLTIPVFDNTQDIAALADQVQGWMSVHGTGVAYLIRGHGLYTWGRDMTETLRHLEALEFLLDYYWQTHRLASAGERLMAGDAKA</sequence>
<dbReference type="GO" id="GO:0008270">
    <property type="term" value="F:zinc ion binding"/>
    <property type="evidence" value="ECO:0007669"/>
    <property type="project" value="UniProtKB-UniRule"/>
</dbReference>
<name>A0A916VJS1_9GAMM</name>
<protein>
    <recommendedName>
        <fullName evidence="6">Methylthioribulose-1-phosphate dehydratase</fullName>
        <shortName evidence="6">MTRu-1-P dehydratase</shortName>
        <ecNumber evidence="6">4.2.1.109</ecNumber>
    </recommendedName>
</protein>
<evidence type="ECO:0000256" key="1">
    <source>
        <dbReference type="ARBA" id="ARBA00022605"/>
    </source>
</evidence>
<dbReference type="PANTHER" id="PTHR10640">
    <property type="entry name" value="METHYLTHIORIBULOSE-1-PHOSPHATE DEHYDRATASE"/>
    <property type="match status" value="1"/>
</dbReference>
<comment type="cofactor">
    <cofactor evidence="6">
        <name>Zn(2+)</name>
        <dbReference type="ChEBI" id="CHEBI:29105"/>
    </cofactor>
    <text evidence="6">Binds 1 zinc ion per subunit.</text>
</comment>
<gene>
    <name evidence="6 8" type="primary">mtnB</name>
    <name evidence="8" type="ORF">GCM10011403_20740</name>
</gene>
<feature type="domain" description="Class II aldolase/adducin N-terminal" evidence="7">
    <location>
        <begin position="12"/>
        <end position="198"/>
    </location>
</feature>
<dbReference type="RefSeq" id="WP_068811762.1">
    <property type="nucleotide sequence ID" value="NZ_BMIY01000008.1"/>
</dbReference>
<proteinExistence type="inferred from homology"/>
<dbReference type="GO" id="GO:0005737">
    <property type="term" value="C:cytoplasm"/>
    <property type="evidence" value="ECO:0007669"/>
    <property type="project" value="UniProtKB-UniRule"/>
</dbReference>
<dbReference type="EC" id="4.2.1.109" evidence="6"/>
<organism evidence="8 9">
    <name type="scientific">Pseudohongiella nitratireducens</name>
    <dbReference type="NCBI Taxonomy" id="1768907"/>
    <lineage>
        <taxon>Bacteria</taxon>
        <taxon>Pseudomonadati</taxon>
        <taxon>Pseudomonadota</taxon>
        <taxon>Gammaproteobacteria</taxon>
        <taxon>Pseudomonadales</taxon>
        <taxon>Pseudohongiellaceae</taxon>
        <taxon>Pseudohongiella</taxon>
    </lineage>
</organism>
<dbReference type="InterPro" id="IPR017714">
    <property type="entry name" value="MethylthioRu-1-P_deHdtase_MtnB"/>
</dbReference>
<dbReference type="SMART" id="SM01007">
    <property type="entry name" value="Aldolase_II"/>
    <property type="match status" value="1"/>
</dbReference>